<dbReference type="KEGG" id="bnn:FOA43_001056"/>
<name>A0A875RYN1_EENNA</name>
<reference evidence="2" key="1">
    <citation type="submission" date="2020-10" db="EMBL/GenBank/DDBJ databases">
        <authorList>
            <person name="Roach M.J.R."/>
        </authorList>
    </citation>
    <scope>NUCLEOTIDE SEQUENCE</scope>
    <source>
        <strain evidence="2">CBS 1945</strain>
    </source>
</reference>
<dbReference type="Proteomes" id="UP000662931">
    <property type="component" value="Chromosome 1"/>
</dbReference>
<sequence>MATEASEASAEIPCDSKASEDPEKSKESSANREISETSETPLKHELSAPSLPAQKKLKTESPTPQPIPQLKLEPSTAHDVKINRPVEEIIDGSELRRFLNKNLTRFLIRGLNQLAETWENGQLDDLSTKAVLLEFSDILRKYAQEN</sequence>
<evidence type="ECO:0000313" key="2">
    <source>
        <dbReference type="EMBL" id="QPG73743.1"/>
    </source>
</evidence>
<dbReference type="GeneID" id="62194457"/>
<evidence type="ECO:0000313" key="3">
    <source>
        <dbReference type="Proteomes" id="UP000662931"/>
    </source>
</evidence>
<organism evidence="2 3">
    <name type="scientific">Eeniella nana</name>
    <name type="common">Yeast</name>
    <name type="synonym">Brettanomyces nanus</name>
    <dbReference type="NCBI Taxonomy" id="13502"/>
    <lineage>
        <taxon>Eukaryota</taxon>
        <taxon>Fungi</taxon>
        <taxon>Dikarya</taxon>
        <taxon>Ascomycota</taxon>
        <taxon>Saccharomycotina</taxon>
        <taxon>Pichiomycetes</taxon>
        <taxon>Pichiales</taxon>
        <taxon>Pichiaceae</taxon>
        <taxon>Brettanomyces</taxon>
    </lineage>
</organism>
<proteinExistence type="predicted"/>
<protein>
    <submittedName>
        <fullName evidence="2">Uncharacterized protein</fullName>
    </submittedName>
</protein>
<feature type="compositionally biased region" description="Basic and acidic residues" evidence="1">
    <location>
        <begin position="17"/>
        <end position="46"/>
    </location>
</feature>
<feature type="region of interest" description="Disordered" evidence="1">
    <location>
        <begin position="1"/>
        <end position="78"/>
    </location>
</feature>
<gene>
    <name evidence="2" type="ORF">FOA43_001056</name>
</gene>
<dbReference type="EMBL" id="CP064812">
    <property type="protein sequence ID" value="QPG73743.1"/>
    <property type="molecule type" value="Genomic_DNA"/>
</dbReference>
<dbReference type="AlphaFoldDB" id="A0A875RYN1"/>
<keyword evidence="3" id="KW-1185">Reference proteome</keyword>
<dbReference type="RefSeq" id="XP_038777308.1">
    <property type="nucleotide sequence ID" value="XM_038921380.1"/>
</dbReference>
<evidence type="ECO:0000256" key="1">
    <source>
        <dbReference type="SAM" id="MobiDB-lite"/>
    </source>
</evidence>
<dbReference type="OrthoDB" id="417678at2759"/>
<accession>A0A875RYN1</accession>